<evidence type="ECO:0000313" key="2">
    <source>
        <dbReference type="Proteomes" id="UP001497480"/>
    </source>
</evidence>
<comment type="caution">
    <text evidence="1">The sequence shown here is derived from an EMBL/GenBank/DDBJ whole genome shotgun (WGS) entry which is preliminary data.</text>
</comment>
<sequence length="60" mass="7210">MKINMLGFFRVHDRGDNVDREGSKKCRVLTYDLTIKRSAYGLRAIHNMRVQWEPPLQREY</sequence>
<keyword evidence="2" id="KW-1185">Reference proteome</keyword>
<proteinExistence type="predicted"/>
<dbReference type="Proteomes" id="UP001497480">
    <property type="component" value="Unassembled WGS sequence"/>
</dbReference>
<protein>
    <submittedName>
        <fullName evidence="1">Uncharacterized protein</fullName>
    </submittedName>
</protein>
<accession>A0AAV1WB85</accession>
<dbReference type="EMBL" id="CAXHTB010000005">
    <property type="protein sequence ID" value="CAL0306117.1"/>
    <property type="molecule type" value="Genomic_DNA"/>
</dbReference>
<gene>
    <name evidence="1" type="ORF">LLUT_LOCUS7177</name>
</gene>
<organism evidence="1 2">
    <name type="scientific">Lupinus luteus</name>
    <name type="common">European yellow lupine</name>
    <dbReference type="NCBI Taxonomy" id="3873"/>
    <lineage>
        <taxon>Eukaryota</taxon>
        <taxon>Viridiplantae</taxon>
        <taxon>Streptophyta</taxon>
        <taxon>Embryophyta</taxon>
        <taxon>Tracheophyta</taxon>
        <taxon>Spermatophyta</taxon>
        <taxon>Magnoliopsida</taxon>
        <taxon>eudicotyledons</taxon>
        <taxon>Gunneridae</taxon>
        <taxon>Pentapetalae</taxon>
        <taxon>rosids</taxon>
        <taxon>fabids</taxon>
        <taxon>Fabales</taxon>
        <taxon>Fabaceae</taxon>
        <taxon>Papilionoideae</taxon>
        <taxon>50 kb inversion clade</taxon>
        <taxon>genistoids sensu lato</taxon>
        <taxon>core genistoids</taxon>
        <taxon>Genisteae</taxon>
        <taxon>Lupinus</taxon>
    </lineage>
</organism>
<name>A0AAV1WB85_LUPLU</name>
<evidence type="ECO:0000313" key="1">
    <source>
        <dbReference type="EMBL" id="CAL0306117.1"/>
    </source>
</evidence>
<dbReference type="AlphaFoldDB" id="A0AAV1WB85"/>
<reference evidence="1 2" key="1">
    <citation type="submission" date="2024-03" db="EMBL/GenBank/DDBJ databases">
        <authorList>
            <person name="Martinez-Hernandez J."/>
        </authorList>
    </citation>
    <scope>NUCLEOTIDE SEQUENCE [LARGE SCALE GENOMIC DNA]</scope>
</reference>